<sequence length="450" mass="47988">MSHVLQRSSASLPVAVGGDGCYLVDATGKRYLDASGGAAVSCLGHGHPRIVAAIQAQVASLAYAHTGFFTNEPMERLADLLIADAPAGLDKVYFVSGGSEASEAALKLARQYFVEIGEPQRRHFIARRQSYHGNTLGALAVGGNEWRRRQFAPLLIETHHIAPCYAYRDRRDDESEEAYGRRVADELEAKILELGPETVIGFIAEPVVGATAGALTAVPGYFKRIREICDRYGVLLILDEVMCGMGRTGTLHASEQEGVAPDIMMIAKGLGGGYQPIGAMLASAKVIAAIEAGSGAFQHGHTYLGHATACAAALAVQQTIREERLLDAVRARGQDLAQALDERFGNHAHIGDIRGRGLFMGLELVEDRATKRPFDPALKLHARIKAEAMARGLMCYPMGGTIDGRQGDHVLLAPPYIITPEEIGELADKLGAAVDAAFAGLPSATTSTRP</sequence>
<reference evidence="7" key="2">
    <citation type="submission" date="2020-09" db="EMBL/GenBank/DDBJ databases">
        <authorList>
            <person name="Sun Q."/>
            <person name="Zhou Y."/>
        </authorList>
    </citation>
    <scope>NUCLEOTIDE SEQUENCE</scope>
    <source>
        <strain evidence="7">CGMCC 1.15725</strain>
    </source>
</reference>
<evidence type="ECO:0000256" key="4">
    <source>
        <dbReference type="ARBA" id="ARBA00022679"/>
    </source>
</evidence>
<name>A0A8J2YX43_9PROT</name>
<reference evidence="7" key="1">
    <citation type="journal article" date="2014" name="Int. J. Syst. Evol. Microbiol.">
        <title>Complete genome sequence of Corynebacterium casei LMG S-19264T (=DSM 44701T), isolated from a smear-ripened cheese.</title>
        <authorList>
            <consortium name="US DOE Joint Genome Institute (JGI-PGF)"/>
            <person name="Walter F."/>
            <person name="Albersmeier A."/>
            <person name="Kalinowski J."/>
            <person name="Ruckert C."/>
        </authorList>
    </citation>
    <scope>NUCLEOTIDE SEQUENCE</scope>
    <source>
        <strain evidence="7">CGMCC 1.15725</strain>
    </source>
</reference>
<dbReference type="Gene3D" id="3.40.640.10">
    <property type="entry name" value="Type I PLP-dependent aspartate aminotransferase-like (Major domain)"/>
    <property type="match status" value="1"/>
</dbReference>
<keyword evidence="5 6" id="KW-0663">Pyridoxal phosphate</keyword>
<dbReference type="RefSeq" id="WP_189048648.1">
    <property type="nucleotide sequence ID" value="NZ_BMJQ01000010.1"/>
</dbReference>
<organism evidence="7 8">
    <name type="scientific">Aliidongia dinghuensis</name>
    <dbReference type="NCBI Taxonomy" id="1867774"/>
    <lineage>
        <taxon>Bacteria</taxon>
        <taxon>Pseudomonadati</taxon>
        <taxon>Pseudomonadota</taxon>
        <taxon>Alphaproteobacteria</taxon>
        <taxon>Rhodospirillales</taxon>
        <taxon>Dongiaceae</taxon>
        <taxon>Aliidongia</taxon>
    </lineage>
</organism>
<dbReference type="Pfam" id="PF00202">
    <property type="entry name" value="Aminotran_3"/>
    <property type="match status" value="1"/>
</dbReference>
<dbReference type="GO" id="GO:0008483">
    <property type="term" value="F:transaminase activity"/>
    <property type="evidence" value="ECO:0007669"/>
    <property type="project" value="UniProtKB-KW"/>
</dbReference>
<dbReference type="GO" id="GO:0030170">
    <property type="term" value="F:pyridoxal phosphate binding"/>
    <property type="evidence" value="ECO:0007669"/>
    <property type="project" value="InterPro"/>
</dbReference>
<dbReference type="AlphaFoldDB" id="A0A8J2YX43"/>
<keyword evidence="3 7" id="KW-0032">Aminotransferase</keyword>
<dbReference type="EMBL" id="BMJQ01000010">
    <property type="protein sequence ID" value="GGF28390.1"/>
    <property type="molecule type" value="Genomic_DNA"/>
</dbReference>
<dbReference type="InterPro" id="IPR005814">
    <property type="entry name" value="Aminotrans_3"/>
</dbReference>
<dbReference type="Proteomes" id="UP000646365">
    <property type="component" value="Unassembled WGS sequence"/>
</dbReference>
<accession>A0A8J2YX43</accession>
<evidence type="ECO:0000256" key="5">
    <source>
        <dbReference type="ARBA" id="ARBA00022898"/>
    </source>
</evidence>
<dbReference type="PANTHER" id="PTHR43094:SF1">
    <property type="entry name" value="AMINOTRANSFERASE CLASS-III"/>
    <property type="match status" value="1"/>
</dbReference>
<evidence type="ECO:0000256" key="2">
    <source>
        <dbReference type="ARBA" id="ARBA00008954"/>
    </source>
</evidence>
<dbReference type="CDD" id="cd00610">
    <property type="entry name" value="OAT_like"/>
    <property type="match status" value="1"/>
</dbReference>
<keyword evidence="4" id="KW-0808">Transferase</keyword>
<dbReference type="SUPFAM" id="SSF53383">
    <property type="entry name" value="PLP-dependent transferases"/>
    <property type="match status" value="1"/>
</dbReference>
<dbReference type="InterPro" id="IPR015422">
    <property type="entry name" value="PyrdxlP-dep_Trfase_small"/>
</dbReference>
<dbReference type="NCBIfam" id="NF005685">
    <property type="entry name" value="PRK07483.1"/>
    <property type="match status" value="1"/>
</dbReference>
<evidence type="ECO:0000256" key="1">
    <source>
        <dbReference type="ARBA" id="ARBA00001933"/>
    </source>
</evidence>
<keyword evidence="8" id="KW-1185">Reference proteome</keyword>
<dbReference type="GO" id="GO:0005829">
    <property type="term" value="C:cytosol"/>
    <property type="evidence" value="ECO:0007669"/>
    <property type="project" value="TreeGrafter"/>
</dbReference>
<comment type="cofactor">
    <cofactor evidence="1">
        <name>pyridoxal 5'-phosphate</name>
        <dbReference type="ChEBI" id="CHEBI:597326"/>
    </cofactor>
</comment>
<dbReference type="Gene3D" id="3.90.1150.10">
    <property type="entry name" value="Aspartate Aminotransferase, domain 1"/>
    <property type="match status" value="1"/>
</dbReference>
<dbReference type="InterPro" id="IPR049704">
    <property type="entry name" value="Aminotrans_3_PPA_site"/>
</dbReference>
<dbReference type="InterPro" id="IPR015421">
    <property type="entry name" value="PyrdxlP-dep_Trfase_major"/>
</dbReference>
<dbReference type="PANTHER" id="PTHR43094">
    <property type="entry name" value="AMINOTRANSFERASE"/>
    <property type="match status" value="1"/>
</dbReference>
<dbReference type="InterPro" id="IPR015424">
    <property type="entry name" value="PyrdxlP-dep_Trfase"/>
</dbReference>
<proteinExistence type="inferred from homology"/>
<evidence type="ECO:0000256" key="3">
    <source>
        <dbReference type="ARBA" id="ARBA00022576"/>
    </source>
</evidence>
<dbReference type="PROSITE" id="PS00600">
    <property type="entry name" value="AA_TRANSFER_CLASS_3"/>
    <property type="match status" value="1"/>
</dbReference>
<evidence type="ECO:0000313" key="8">
    <source>
        <dbReference type="Proteomes" id="UP000646365"/>
    </source>
</evidence>
<protein>
    <submittedName>
        <fullName evidence="7">Aspartate aminotransferase family protein</fullName>
    </submittedName>
</protein>
<gene>
    <name evidence="7" type="ORF">GCM10011611_38010</name>
</gene>
<evidence type="ECO:0000256" key="6">
    <source>
        <dbReference type="RuleBase" id="RU003560"/>
    </source>
</evidence>
<evidence type="ECO:0000313" key="7">
    <source>
        <dbReference type="EMBL" id="GGF28390.1"/>
    </source>
</evidence>
<comment type="similarity">
    <text evidence="2 6">Belongs to the class-III pyridoxal-phosphate-dependent aminotransferase family.</text>
</comment>
<comment type="caution">
    <text evidence="7">The sequence shown here is derived from an EMBL/GenBank/DDBJ whole genome shotgun (WGS) entry which is preliminary data.</text>
</comment>
<dbReference type="FunFam" id="3.40.640.10:FF:000014">
    <property type="entry name" value="Adenosylmethionine-8-amino-7-oxononanoate aminotransferase, probable"/>
    <property type="match status" value="1"/>
</dbReference>